<evidence type="ECO:0000256" key="1">
    <source>
        <dbReference type="SAM" id="Phobius"/>
    </source>
</evidence>
<dbReference type="AlphaFoldDB" id="W0EBK2"/>
<dbReference type="OrthoDB" id="3255669at2"/>
<dbReference type="HOGENOM" id="CLU_099837_0_0_9"/>
<evidence type="ECO:0000313" key="2">
    <source>
        <dbReference type="EMBL" id="AHF06446.1"/>
    </source>
</evidence>
<evidence type="ECO:0008006" key="4">
    <source>
        <dbReference type="Google" id="ProtNLM"/>
    </source>
</evidence>
<proteinExistence type="predicted"/>
<dbReference type="STRING" id="871968.DESME_04755"/>
<dbReference type="SUPFAM" id="SSF55961">
    <property type="entry name" value="Bet v1-like"/>
    <property type="match status" value="1"/>
</dbReference>
<accession>W0EBK2</accession>
<feature type="transmembrane region" description="Helical" evidence="1">
    <location>
        <begin position="12"/>
        <end position="36"/>
    </location>
</feature>
<gene>
    <name evidence="2" type="ORF">DESME_04755</name>
</gene>
<protein>
    <recommendedName>
        <fullName evidence="4">Polyketide cyclase</fullName>
    </recommendedName>
</protein>
<reference evidence="2 3" key="1">
    <citation type="submission" date="2013-12" db="EMBL/GenBank/DDBJ databases">
        <authorList>
            <consortium name="DOE Joint Genome Institute"/>
            <person name="Smidt H."/>
            <person name="Huntemann M."/>
            <person name="Han J."/>
            <person name="Chen A."/>
            <person name="Kyrpides N."/>
            <person name="Mavromatis K."/>
            <person name="Markowitz V."/>
            <person name="Palaniappan K."/>
            <person name="Ivanova N."/>
            <person name="Schaumberg A."/>
            <person name="Pati A."/>
            <person name="Liolios K."/>
            <person name="Nordberg H.P."/>
            <person name="Cantor M.N."/>
            <person name="Hua S.X."/>
            <person name="Woyke T."/>
        </authorList>
    </citation>
    <scope>NUCLEOTIDE SEQUENCE [LARGE SCALE GENOMIC DNA]</scope>
    <source>
        <strain evidence="3">DSM 15288</strain>
    </source>
</reference>
<dbReference type="EMBL" id="CP007032">
    <property type="protein sequence ID" value="AHF06446.1"/>
    <property type="molecule type" value="Genomic_DNA"/>
</dbReference>
<evidence type="ECO:0000313" key="3">
    <source>
        <dbReference type="Proteomes" id="UP000010847"/>
    </source>
</evidence>
<name>W0EBK2_9FIRM</name>
<keyword evidence="1" id="KW-0472">Membrane</keyword>
<dbReference type="KEGG" id="dmt:DESME_04755"/>
<dbReference type="eggNOG" id="COG3832">
    <property type="taxonomic scope" value="Bacteria"/>
</dbReference>
<dbReference type="Proteomes" id="UP000010847">
    <property type="component" value="Chromosome"/>
</dbReference>
<keyword evidence="1" id="KW-1133">Transmembrane helix</keyword>
<dbReference type="RefSeq" id="WP_006715036.1">
    <property type="nucleotide sequence ID" value="NZ_CP007032.1"/>
</dbReference>
<keyword evidence="1" id="KW-0812">Transmembrane</keyword>
<sequence length="247" mass="28517">MGFIQSFITNHTAWFVLICIAVFGILLVAGLWKYGLGLPLTEKEKKMRLPGDELLGDKKDPSMRLQLALTINVPREKVWPYLAQLGQRRAGFYSFGALERFFTFHIYNTYSIVDEWKNMYPGEFIFYHQDGIGSEVKEVKEGKYFTSISDSRNPSKFQGAIGFVPPFALSYFAWTWNFHLLDEGNGKTRFITRCDCSFAPFKGWRKFIIIFLLGTPSFVMSRRMMEIIKDCAEGRKKDSRLLSKFAG</sequence>
<keyword evidence="3" id="KW-1185">Reference proteome</keyword>
<organism evidence="2 3">
    <name type="scientific">Desulfitobacterium metallireducens DSM 15288</name>
    <dbReference type="NCBI Taxonomy" id="871968"/>
    <lineage>
        <taxon>Bacteria</taxon>
        <taxon>Bacillati</taxon>
        <taxon>Bacillota</taxon>
        <taxon>Clostridia</taxon>
        <taxon>Eubacteriales</taxon>
        <taxon>Desulfitobacteriaceae</taxon>
        <taxon>Desulfitobacterium</taxon>
    </lineage>
</organism>